<reference evidence="1" key="1">
    <citation type="submission" date="2022-08" db="EMBL/GenBank/DDBJ databases">
        <title>Genome Sequence of Pycnoporus sanguineus.</title>
        <authorList>
            <person name="Buettner E."/>
        </authorList>
    </citation>
    <scope>NUCLEOTIDE SEQUENCE</scope>
    <source>
        <strain evidence="1">CG-C14</strain>
    </source>
</reference>
<gene>
    <name evidence="1" type="ORF">NUW54_g9269</name>
</gene>
<accession>A0ACC1P8R7</accession>
<evidence type="ECO:0000313" key="1">
    <source>
        <dbReference type="EMBL" id="KAJ2987960.1"/>
    </source>
</evidence>
<sequence length="546" mass="61241">MHVRRTPRPSAHLATPPPRTSARGAPVARGGSPRTFHQPDKNLYVHLLGHLRKKALLPVVIFTFSKKRCEENAGTLTNADLCTAVEKSEIHVAIEKALSRLKGSDRHLPQIRRMRDLLSRGIGVHHGGLLPIVKEGVNMPAKSVVFSHIRKHDGRSFRDILPGEYTQMAGRAGRRGLDPTGTVIIVANDELPEQGILHNMILGTPTKLQSQFRLTYKHDPELAQGGTTLRVEEMIKRSFSENASQKLLPDNQKKVIETEKKLSSMPLLSCDICSSDIEAYYDTSFNIVEMNQRLLTMAAATPHGSKLLSSGRGRGLEGWGESEQAHCQMIIANPSSLQHYKWNIGVLLKQAPNALATSFGGEKVKLYFVLAMVSPETRMGKTDVDGQSLPPRWPPRPESLLVDEPTYDLTPIPLTSIAMVSNRSIKTEWIVEKHRISYMNDAMRSLQGVLGEWLQQGSIPEVDWNRLRALDFQELLRTRNELVPRLNTFACISCPEFEEHYTFMHAKKVLEANIAELKMAISDQNLELHPRLRTAYRSAEGVEVHR</sequence>
<name>A0ACC1P8R7_9APHY</name>
<proteinExistence type="predicted"/>
<evidence type="ECO:0000313" key="2">
    <source>
        <dbReference type="Proteomes" id="UP001144978"/>
    </source>
</evidence>
<keyword evidence="2" id="KW-1185">Reference proteome</keyword>
<dbReference type="Proteomes" id="UP001144978">
    <property type="component" value="Unassembled WGS sequence"/>
</dbReference>
<comment type="caution">
    <text evidence="1">The sequence shown here is derived from an EMBL/GenBank/DDBJ whole genome shotgun (WGS) entry which is preliminary data.</text>
</comment>
<organism evidence="1 2">
    <name type="scientific">Trametes sanguinea</name>
    <dbReference type="NCBI Taxonomy" id="158606"/>
    <lineage>
        <taxon>Eukaryota</taxon>
        <taxon>Fungi</taxon>
        <taxon>Dikarya</taxon>
        <taxon>Basidiomycota</taxon>
        <taxon>Agaricomycotina</taxon>
        <taxon>Agaricomycetes</taxon>
        <taxon>Polyporales</taxon>
        <taxon>Polyporaceae</taxon>
        <taxon>Trametes</taxon>
    </lineage>
</organism>
<protein>
    <submittedName>
        <fullName evidence="1">Uncharacterized protein</fullName>
    </submittedName>
</protein>
<dbReference type="EMBL" id="JANSHE010003051">
    <property type="protein sequence ID" value="KAJ2987960.1"/>
    <property type="molecule type" value="Genomic_DNA"/>
</dbReference>